<feature type="transmembrane region" description="Helical" evidence="1">
    <location>
        <begin position="100"/>
        <end position="119"/>
    </location>
</feature>
<keyword evidence="1" id="KW-1133">Transmembrane helix</keyword>
<feature type="transmembrane region" description="Helical" evidence="1">
    <location>
        <begin position="77"/>
        <end position="93"/>
    </location>
</feature>
<accession>A0ABR2K133</accession>
<evidence type="ECO:0000256" key="1">
    <source>
        <dbReference type="SAM" id="Phobius"/>
    </source>
</evidence>
<dbReference type="EMBL" id="JAPFFF010000008">
    <property type="protein sequence ID" value="KAK8884593.1"/>
    <property type="molecule type" value="Genomic_DNA"/>
</dbReference>
<feature type="transmembrane region" description="Helical" evidence="1">
    <location>
        <begin position="52"/>
        <end position="71"/>
    </location>
</feature>
<keyword evidence="3" id="KW-1185">Reference proteome</keyword>
<organism evidence="2 3">
    <name type="scientific">Tritrichomonas musculus</name>
    <dbReference type="NCBI Taxonomy" id="1915356"/>
    <lineage>
        <taxon>Eukaryota</taxon>
        <taxon>Metamonada</taxon>
        <taxon>Parabasalia</taxon>
        <taxon>Tritrichomonadida</taxon>
        <taxon>Tritrichomonadidae</taxon>
        <taxon>Tritrichomonas</taxon>
    </lineage>
</organism>
<name>A0ABR2K133_9EUKA</name>
<comment type="caution">
    <text evidence="2">The sequence shown here is derived from an EMBL/GenBank/DDBJ whole genome shotgun (WGS) entry which is preliminary data.</text>
</comment>
<sequence>MHLLVHQSPPCAIWDGKNIIPFRSSSKTPHESLILIFLIFEFSLTIDIELKLFFIISSSLFTFLYILILLLSGNTSFSQILISIFVATWIFALHKFNPPIVKVFLSFTMAIITLIFFAITYSKLNWLNVFNHEAFHNSFRASFGLIASNLLFIHFSKQRKHFNWLKTNWVLNKHLWVNGESNDAIIPSTSSESQKDDFGNLLTYDLIGGIFGFILYLTGDLILYYLDRHFFIYV</sequence>
<proteinExistence type="predicted"/>
<protein>
    <submittedName>
        <fullName evidence="2">Uncharacterized protein</fullName>
    </submittedName>
</protein>
<keyword evidence="1" id="KW-0812">Transmembrane</keyword>
<evidence type="ECO:0000313" key="3">
    <source>
        <dbReference type="Proteomes" id="UP001470230"/>
    </source>
</evidence>
<dbReference type="Proteomes" id="UP001470230">
    <property type="component" value="Unassembled WGS sequence"/>
</dbReference>
<gene>
    <name evidence="2" type="ORF">M9Y10_043709</name>
</gene>
<reference evidence="2 3" key="1">
    <citation type="submission" date="2024-04" db="EMBL/GenBank/DDBJ databases">
        <title>Tritrichomonas musculus Genome.</title>
        <authorList>
            <person name="Alves-Ferreira E."/>
            <person name="Grigg M."/>
            <person name="Lorenzi H."/>
            <person name="Galac M."/>
        </authorList>
    </citation>
    <scope>NUCLEOTIDE SEQUENCE [LARGE SCALE GENOMIC DNA]</scope>
    <source>
        <strain evidence="2 3">EAF2021</strain>
    </source>
</reference>
<keyword evidence="1" id="KW-0472">Membrane</keyword>
<feature type="transmembrane region" description="Helical" evidence="1">
    <location>
        <begin position="139"/>
        <end position="156"/>
    </location>
</feature>
<evidence type="ECO:0000313" key="2">
    <source>
        <dbReference type="EMBL" id="KAK8884593.1"/>
    </source>
</evidence>
<feature type="transmembrane region" description="Helical" evidence="1">
    <location>
        <begin position="201"/>
        <end position="226"/>
    </location>
</feature>